<dbReference type="OrthoDB" id="990419at2759"/>
<reference evidence="2 3" key="1">
    <citation type="submission" date="2015-01" db="EMBL/GenBank/DDBJ databases">
        <title>Genome of allotetraploid Gossypium barbadense reveals genomic plasticity and fiber elongation in cotton evolution.</title>
        <authorList>
            <person name="Chen X."/>
            <person name="Liu X."/>
            <person name="Zhao B."/>
            <person name="Zheng H."/>
            <person name="Hu Y."/>
            <person name="Lu G."/>
            <person name="Yang C."/>
            <person name="Chen J."/>
            <person name="Shan C."/>
            <person name="Zhang L."/>
            <person name="Zhou Y."/>
            <person name="Wang L."/>
            <person name="Guo W."/>
            <person name="Bai Y."/>
            <person name="Ruan J."/>
            <person name="Shangguan X."/>
            <person name="Mao Y."/>
            <person name="Jiang J."/>
            <person name="Zhu Y."/>
            <person name="Lei J."/>
            <person name="Kang H."/>
            <person name="Chen S."/>
            <person name="He X."/>
            <person name="Wang R."/>
            <person name="Wang Y."/>
            <person name="Chen J."/>
            <person name="Wang L."/>
            <person name="Yu S."/>
            <person name="Wang B."/>
            <person name="Wei J."/>
            <person name="Song S."/>
            <person name="Lu X."/>
            <person name="Gao Z."/>
            <person name="Gu W."/>
            <person name="Deng X."/>
            <person name="Ma D."/>
            <person name="Wang S."/>
            <person name="Liang W."/>
            <person name="Fang L."/>
            <person name="Cai C."/>
            <person name="Zhu X."/>
            <person name="Zhou B."/>
            <person name="Zhang Y."/>
            <person name="Chen Z."/>
            <person name="Xu S."/>
            <person name="Zhu R."/>
            <person name="Wang S."/>
            <person name="Zhang T."/>
            <person name="Zhao G."/>
        </authorList>
    </citation>
    <scope>NUCLEOTIDE SEQUENCE [LARGE SCALE GENOMIC DNA]</scope>
    <source>
        <strain evidence="3">cv. Xinhai21</strain>
        <tissue evidence="2">Leaf</tissue>
    </source>
</reference>
<accession>A0A2P5Y3D6</accession>
<evidence type="ECO:0000313" key="2">
    <source>
        <dbReference type="EMBL" id="PPS10061.1"/>
    </source>
</evidence>
<feature type="region of interest" description="Disordered" evidence="1">
    <location>
        <begin position="60"/>
        <end position="80"/>
    </location>
</feature>
<sequence length="80" mass="8874">MECNKDKATRAKELIEKKFIAKDINGAKKFALKVQNLYVSLDGIPQMIATLNVYISAENSPESSLEEAKRWPSNANATTS</sequence>
<dbReference type="PANTHER" id="PTHR44137:SF58">
    <property type="entry name" value="J DOMAIN-CONTAINING PROTEIN"/>
    <property type="match status" value="1"/>
</dbReference>
<organism evidence="2 3">
    <name type="scientific">Gossypium barbadense</name>
    <name type="common">Sea Island cotton</name>
    <name type="synonym">Hibiscus barbadensis</name>
    <dbReference type="NCBI Taxonomy" id="3634"/>
    <lineage>
        <taxon>Eukaryota</taxon>
        <taxon>Viridiplantae</taxon>
        <taxon>Streptophyta</taxon>
        <taxon>Embryophyta</taxon>
        <taxon>Tracheophyta</taxon>
        <taxon>Spermatophyta</taxon>
        <taxon>Magnoliopsida</taxon>
        <taxon>eudicotyledons</taxon>
        <taxon>Gunneridae</taxon>
        <taxon>Pentapetalae</taxon>
        <taxon>rosids</taxon>
        <taxon>malvids</taxon>
        <taxon>Malvales</taxon>
        <taxon>Malvaceae</taxon>
        <taxon>Malvoideae</taxon>
        <taxon>Gossypium</taxon>
    </lineage>
</organism>
<dbReference type="AlphaFoldDB" id="A0A2P5Y3D6"/>
<evidence type="ECO:0000313" key="3">
    <source>
        <dbReference type="Proteomes" id="UP000239757"/>
    </source>
</evidence>
<protein>
    <submittedName>
        <fullName evidence="2">Uncharacterized protein</fullName>
    </submittedName>
</protein>
<proteinExistence type="predicted"/>
<gene>
    <name evidence="2" type="ORF">GOBAR_AA10588</name>
</gene>
<dbReference type="Proteomes" id="UP000239757">
    <property type="component" value="Unassembled WGS sequence"/>
</dbReference>
<evidence type="ECO:0000256" key="1">
    <source>
        <dbReference type="SAM" id="MobiDB-lite"/>
    </source>
</evidence>
<name>A0A2P5Y3D6_GOSBA</name>
<dbReference type="EMBL" id="KZ663780">
    <property type="protein sequence ID" value="PPS10061.1"/>
    <property type="molecule type" value="Genomic_DNA"/>
</dbReference>
<dbReference type="PANTHER" id="PTHR44137">
    <property type="entry name" value="BNAC03G44070D PROTEIN"/>
    <property type="match status" value="1"/>
</dbReference>